<dbReference type="AlphaFoldDB" id="A0A366R478"/>
<keyword evidence="3" id="KW-1185">Reference proteome</keyword>
<dbReference type="Pfam" id="PF05630">
    <property type="entry name" value="NPP1"/>
    <property type="match status" value="1"/>
</dbReference>
<reference evidence="2 3" key="1">
    <citation type="submission" date="2018-06" db="EMBL/GenBank/DDBJ databases">
        <title>Fusarium incarnatum-equiseti species complex species 28.</title>
        <authorList>
            <person name="Gardiner D.M."/>
        </authorList>
    </citation>
    <scope>NUCLEOTIDE SEQUENCE [LARGE SCALE GENOMIC DNA]</scope>
    <source>
        <strain evidence="2 3">FIESC_28</strain>
    </source>
</reference>
<evidence type="ECO:0000256" key="1">
    <source>
        <dbReference type="SAM" id="SignalP"/>
    </source>
</evidence>
<dbReference type="PANTHER" id="PTHR33657">
    <property type="entry name" value="DOMAIN PROTEIN, PUTATIVE (AFU_ORTHOLOGUE AFUA_5G00600)-RELATED"/>
    <property type="match status" value="1"/>
</dbReference>
<protein>
    <submittedName>
        <fullName evidence="2">Uncharacterized protein</fullName>
    </submittedName>
</protein>
<dbReference type="OrthoDB" id="89086at2759"/>
<dbReference type="Proteomes" id="UP000253153">
    <property type="component" value="Unassembled WGS sequence"/>
</dbReference>
<keyword evidence="1" id="KW-0732">Signal</keyword>
<accession>A0A366R478</accession>
<sequence>MKTPFLALAALLATTAYGDLLDPLPESASKKELRFQPLMDFDHDGCYATAAIGREGKMNPGLSHIEASVSHGCRDGRLQFSNAYSRKRCNHGYCAIMYEYYFEKDLAGAFTGHRHQFENVVVFTKGNKIVRVAATERGNKEYKYRLNCYGSTCKIPMLNGHPLVVYHKVRWDMHEIRFAKEKRHSDEGSTSHDIEEPENETGKWFRSPLIGYDDWDDDELLARYLQFHDKWNKPHIRDKTFGHALKKAAGSFKAVPGFDPYQVKNDEDDDEVVVAVKSKHD</sequence>
<gene>
    <name evidence="2" type="ORF">FIESC28_09215</name>
</gene>
<dbReference type="EMBL" id="QKXC01000225">
    <property type="protein sequence ID" value="RBR11070.1"/>
    <property type="molecule type" value="Genomic_DNA"/>
</dbReference>
<name>A0A366R478_9HYPO</name>
<comment type="caution">
    <text evidence="2">The sequence shown here is derived from an EMBL/GenBank/DDBJ whole genome shotgun (WGS) entry which is preliminary data.</text>
</comment>
<dbReference type="RefSeq" id="XP_031012609.1">
    <property type="nucleotide sequence ID" value="XM_031163352.1"/>
</dbReference>
<dbReference type="InterPro" id="IPR008701">
    <property type="entry name" value="NPP1"/>
</dbReference>
<evidence type="ECO:0000313" key="3">
    <source>
        <dbReference type="Proteomes" id="UP000253153"/>
    </source>
</evidence>
<organism evidence="2 3">
    <name type="scientific">Fusarium coffeatum</name>
    <dbReference type="NCBI Taxonomy" id="231269"/>
    <lineage>
        <taxon>Eukaryota</taxon>
        <taxon>Fungi</taxon>
        <taxon>Dikarya</taxon>
        <taxon>Ascomycota</taxon>
        <taxon>Pezizomycotina</taxon>
        <taxon>Sordariomycetes</taxon>
        <taxon>Hypocreomycetidae</taxon>
        <taxon>Hypocreales</taxon>
        <taxon>Nectriaceae</taxon>
        <taxon>Fusarium</taxon>
        <taxon>Fusarium incarnatum-equiseti species complex</taxon>
    </lineage>
</organism>
<feature type="signal peptide" evidence="1">
    <location>
        <begin position="1"/>
        <end position="18"/>
    </location>
</feature>
<feature type="chain" id="PRO_5017058474" evidence="1">
    <location>
        <begin position="19"/>
        <end position="281"/>
    </location>
</feature>
<evidence type="ECO:0000313" key="2">
    <source>
        <dbReference type="EMBL" id="RBR11070.1"/>
    </source>
</evidence>
<dbReference type="GeneID" id="41998648"/>
<proteinExistence type="predicted"/>
<dbReference type="PANTHER" id="PTHR33657:SF6">
    <property type="entry name" value="SECRETED PROTEIN"/>
    <property type="match status" value="1"/>
</dbReference>